<name>A0A5D0M9Y7_9BACT</name>
<dbReference type="InterPro" id="IPR052939">
    <property type="entry name" value="23S_rRNA_MeTrnsfrase_RlmA"/>
</dbReference>
<dbReference type="EMBL" id="VSIX01000130">
    <property type="protein sequence ID" value="TYB30507.1"/>
    <property type="molecule type" value="Genomic_DNA"/>
</dbReference>
<dbReference type="GO" id="GO:0008757">
    <property type="term" value="F:S-adenosylmethionine-dependent methyltransferase activity"/>
    <property type="evidence" value="ECO:0007669"/>
    <property type="project" value="InterPro"/>
</dbReference>
<protein>
    <submittedName>
        <fullName evidence="2">Class I SAM-dependent methyltransferase</fullName>
    </submittedName>
</protein>
<feature type="domain" description="Methyltransferase type 11" evidence="1">
    <location>
        <begin position="47"/>
        <end position="133"/>
    </location>
</feature>
<sequence>MKNESSKKISGWGFEYIEKTGRCSEQPLKWGYGSKVIPEIRKANYFLDMGTGGGELLKLFSPFPKYSFATEGYKPNIKIARQNLEKYNVEVKEIRDDSDLGFECNYFDLIINRHESYDPGEVNRILKKDGIFITQQVGSKDCCDLNELLEAPKNQYYSNNWNLDNAVKSLEENGVKIIEKMEDFPKIRFYDTGAIVFFLKTVIWQIPDFSTDQYLDGLKKISKMIKKRGYIEFLQHRFFIKSKKK</sequence>
<dbReference type="InterPro" id="IPR013216">
    <property type="entry name" value="Methyltransf_11"/>
</dbReference>
<dbReference type="GO" id="GO:0032259">
    <property type="term" value="P:methylation"/>
    <property type="evidence" value="ECO:0007669"/>
    <property type="project" value="UniProtKB-KW"/>
</dbReference>
<gene>
    <name evidence="2" type="ORF">FXF47_08920</name>
</gene>
<proteinExistence type="predicted"/>
<dbReference type="AlphaFoldDB" id="A0A5D0M9Y7"/>
<evidence type="ECO:0000313" key="2">
    <source>
        <dbReference type="EMBL" id="TYB30507.1"/>
    </source>
</evidence>
<evidence type="ECO:0000313" key="3">
    <source>
        <dbReference type="Proteomes" id="UP000324143"/>
    </source>
</evidence>
<evidence type="ECO:0000259" key="1">
    <source>
        <dbReference type="Pfam" id="PF08241"/>
    </source>
</evidence>
<keyword evidence="2" id="KW-0808">Transferase</keyword>
<comment type="caution">
    <text evidence="2">The sequence shown here is derived from an EMBL/GenBank/DDBJ whole genome shotgun (WGS) entry which is preliminary data.</text>
</comment>
<keyword evidence="3" id="KW-1185">Reference proteome</keyword>
<keyword evidence="2" id="KW-0489">Methyltransferase</keyword>
<dbReference type="PANTHER" id="PTHR43460:SF1">
    <property type="entry name" value="METHYLTRANSFERASE TYPE 11 DOMAIN-CONTAINING PROTEIN"/>
    <property type="match status" value="1"/>
</dbReference>
<organism evidence="2 3">
    <name type="scientific">Candidatus Mcinerneyibacterium aminivorans</name>
    <dbReference type="NCBI Taxonomy" id="2703815"/>
    <lineage>
        <taxon>Bacteria</taxon>
        <taxon>Candidatus Macinerneyibacteriota</taxon>
        <taxon>Candidatus Mcinerneyibacteria</taxon>
        <taxon>Candidatus Mcinerneyibacteriales</taxon>
        <taxon>Candidatus Mcinerneyibacteriaceae</taxon>
        <taxon>Candidatus Mcinerneyibacterium</taxon>
    </lineage>
</organism>
<dbReference type="InterPro" id="IPR029063">
    <property type="entry name" value="SAM-dependent_MTases_sf"/>
</dbReference>
<dbReference type="Gene3D" id="3.40.50.150">
    <property type="entry name" value="Vaccinia Virus protein VP39"/>
    <property type="match status" value="1"/>
</dbReference>
<dbReference type="PANTHER" id="PTHR43460">
    <property type="entry name" value="METHYLTRANSFERASE"/>
    <property type="match status" value="1"/>
</dbReference>
<accession>A0A5D0M9Y7</accession>
<dbReference type="Proteomes" id="UP000324143">
    <property type="component" value="Unassembled WGS sequence"/>
</dbReference>
<dbReference type="SUPFAM" id="SSF53335">
    <property type="entry name" value="S-adenosyl-L-methionine-dependent methyltransferases"/>
    <property type="match status" value="1"/>
</dbReference>
<dbReference type="Pfam" id="PF08241">
    <property type="entry name" value="Methyltransf_11"/>
    <property type="match status" value="1"/>
</dbReference>
<reference evidence="2" key="1">
    <citation type="submission" date="2019-08" db="EMBL/GenBank/DDBJ databases">
        <title>Genomic characterization of a novel candidate phylum (ARYD3) from a high temperature, high salinity tertiary oil reservoir in north central Oklahoma, USA.</title>
        <authorList>
            <person name="Youssef N.H."/>
            <person name="Yadav A."/>
            <person name="Elshahed M.S."/>
        </authorList>
    </citation>
    <scope>NUCLEOTIDE SEQUENCE [LARGE SCALE GENOMIC DNA]</scope>
    <source>
        <strain evidence="2">ARYD3</strain>
    </source>
</reference>